<dbReference type="Proteomes" id="UP000683925">
    <property type="component" value="Unassembled WGS sequence"/>
</dbReference>
<evidence type="ECO:0000313" key="1">
    <source>
        <dbReference type="EMBL" id="CAD8214567.1"/>
    </source>
</evidence>
<keyword evidence="2" id="KW-1185">Reference proteome</keyword>
<gene>
    <name evidence="1" type="ORF">POCTA_138.1.T1820010</name>
</gene>
<dbReference type="OMA" id="ITMICKA"/>
<reference evidence="1" key="1">
    <citation type="submission" date="2021-01" db="EMBL/GenBank/DDBJ databases">
        <authorList>
            <consortium name="Genoscope - CEA"/>
            <person name="William W."/>
        </authorList>
    </citation>
    <scope>NUCLEOTIDE SEQUENCE</scope>
</reference>
<comment type="caution">
    <text evidence="1">The sequence shown here is derived from an EMBL/GenBank/DDBJ whole genome shotgun (WGS) entry which is preliminary data.</text>
</comment>
<evidence type="ECO:0000313" key="2">
    <source>
        <dbReference type="Proteomes" id="UP000683925"/>
    </source>
</evidence>
<dbReference type="EMBL" id="CAJJDP010000186">
    <property type="protein sequence ID" value="CAD8214567.1"/>
    <property type="molecule type" value="Genomic_DNA"/>
</dbReference>
<sequence>MNCSIHHLNPISFICVAPHKCQCARKLCAECQFEHEVDKNHTVPINKFKEIVAKKLNESNLIDSSELTKQRMHFKQMLSSTLKMLKDIWDETTESIKQIYDLIEMEDKSYLNYMNYNVNPLELTNTELEKQVQSVIGKQLDDWNNQKNSQLKRLEMTKQYWEKETKVFCENQIKK</sequence>
<accession>A0A8S1YPB9</accession>
<name>A0A8S1YPB9_PAROT</name>
<proteinExistence type="predicted"/>
<dbReference type="AlphaFoldDB" id="A0A8S1YPB9"/>
<protein>
    <submittedName>
        <fullName evidence="1">Uncharacterized protein</fullName>
    </submittedName>
</protein>
<dbReference type="OrthoDB" id="317829at2759"/>
<organism evidence="1 2">
    <name type="scientific">Paramecium octaurelia</name>
    <dbReference type="NCBI Taxonomy" id="43137"/>
    <lineage>
        <taxon>Eukaryota</taxon>
        <taxon>Sar</taxon>
        <taxon>Alveolata</taxon>
        <taxon>Ciliophora</taxon>
        <taxon>Intramacronucleata</taxon>
        <taxon>Oligohymenophorea</taxon>
        <taxon>Peniculida</taxon>
        <taxon>Parameciidae</taxon>
        <taxon>Paramecium</taxon>
    </lineage>
</organism>